<dbReference type="FunFam" id="3.30.500.10:FF:000001">
    <property type="entry name" value="H-2 class I histocompatibility antigen, alpha chain"/>
    <property type="match status" value="1"/>
</dbReference>
<dbReference type="GO" id="GO:0042605">
    <property type="term" value="F:peptide antigen binding"/>
    <property type="evidence" value="ECO:0007669"/>
    <property type="project" value="TreeGrafter"/>
</dbReference>
<dbReference type="GO" id="GO:0042612">
    <property type="term" value="C:MHC class I protein complex"/>
    <property type="evidence" value="ECO:0007669"/>
    <property type="project" value="UniProtKB-KW"/>
</dbReference>
<dbReference type="InterPro" id="IPR011162">
    <property type="entry name" value="MHC_I/II-like_Ag-recog"/>
</dbReference>
<dbReference type="GO" id="GO:0001916">
    <property type="term" value="P:positive regulation of T cell mediated cytotoxicity"/>
    <property type="evidence" value="ECO:0007669"/>
    <property type="project" value="TreeGrafter"/>
</dbReference>
<organism evidence="9 10">
    <name type="scientific">Vombatus ursinus</name>
    <name type="common">Common wombat</name>
    <dbReference type="NCBI Taxonomy" id="29139"/>
    <lineage>
        <taxon>Eukaryota</taxon>
        <taxon>Metazoa</taxon>
        <taxon>Chordata</taxon>
        <taxon>Craniata</taxon>
        <taxon>Vertebrata</taxon>
        <taxon>Euteleostomi</taxon>
        <taxon>Mammalia</taxon>
        <taxon>Metatheria</taxon>
        <taxon>Diprotodontia</taxon>
        <taxon>Vombatidae</taxon>
        <taxon>Vombatus</taxon>
    </lineage>
</organism>
<feature type="signal peptide" evidence="7">
    <location>
        <begin position="1"/>
        <end position="22"/>
    </location>
</feature>
<dbReference type="GO" id="GO:0002476">
    <property type="term" value="P:antigen processing and presentation of endogenous peptide antigen via MHC class Ib"/>
    <property type="evidence" value="ECO:0007669"/>
    <property type="project" value="TreeGrafter"/>
</dbReference>
<accession>A0A4X2K1J4</accession>
<dbReference type="SUPFAM" id="SSF54452">
    <property type="entry name" value="MHC antigen-recognition domain"/>
    <property type="match status" value="1"/>
</dbReference>
<evidence type="ECO:0000256" key="2">
    <source>
        <dbReference type="ARBA" id="ARBA00022451"/>
    </source>
</evidence>
<keyword evidence="4" id="KW-0325">Glycoprotein</keyword>
<dbReference type="InterPro" id="IPR001039">
    <property type="entry name" value="MHC_I_a_a1/a2"/>
</dbReference>
<feature type="transmembrane region" description="Helical" evidence="6">
    <location>
        <begin position="215"/>
        <end position="236"/>
    </location>
</feature>
<evidence type="ECO:0000256" key="1">
    <source>
        <dbReference type="ARBA" id="ARBA00004479"/>
    </source>
</evidence>
<evidence type="ECO:0000256" key="3">
    <source>
        <dbReference type="ARBA" id="ARBA00023136"/>
    </source>
</evidence>
<keyword evidence="10" id="KW-1185">Reference proteome</keyword>
<dbReference type="InterPro" id="IPR050208">
    <property type="entry name" value="MHC_class-I_related"/>
</dbReference>
<name>A0A4X2K1J4_VOMUR</name>
<dbReference type="PRINTS" id="PR01638">
    <property type="entry name" value="MHCCLASSI"/>
</dbReference>
<dbReference type="GO" id="GO:0006955">
    <property type="term" value="P:immune response"/>
    <property type="evidence" value="ECO:0007669"/>
    <property type="project" value="TreeGrafter"/>
</dbReference>
<dbReference type="Gene3D" id="3.30.500.10">
    <property type="entry name" value="MHC class I-like antigen recognition-like"/>
    <property type="match status" value="1"/>
</dbReference>
<reference evidence="9" key="3">
    <citation type="submission" date="2025-09" db="UniProtKB">
        <authorList>
            <consortium name="Ensembl"/>
        </authorList>
    </citation>
    <scope>IDENTIFICATION</scope>
</reference>
<dbReference type="InterPro" id="IPR011161">
    <property type="entry name" value="MHC_I-like_Ag-recog"/>
</dbReference>
<evidence type="ECO:0000313" key="9">
    <source>
        <dbReference type="Ensembl" id="ENSVURP00010005854.1"/>
    </source>
</evidence>
<evidence type="ECO:0000256" key="5">
    <source>
        <dbReference type="RuleBase" id="RU004439"/>
    </source>
</evidence>
<feature type="domain" description="MHC class I-like antigen recognition-like" evidence="8">
    <location>
        <begin position="22"/>
        <end position="204"/>
    </location>
</feature>
<dbReference type="GO" id="GO:0030670">
    <property type="term" value="C:phagocytic vesicle membrane"/>
    <property type="evidence" value="ECO:0007669"/>
    <property type="project" value="UniProtKB-ARBA"/>
</dbReference>
<evidence type="ECO:0000256" key="6">
    <source>
        <dbReference type="SAM" id="Phobius"/>
    </source>
</evidence>
<evidence type="ECO:0000256" key="4">
    <source>
        <dbReference type="ARBA" id="ARBA00023180"/>
    </source>
</evidence>
<dbReference type="GeneTree" id="ENSGT01120000271826"/>
<dbReference type="GO" id="GO:0009897">
    <property type="term" value="C:external side of plasma membrane"/>
    <property type="evidence" value="ECO:0007669"/>
    <property type="project" value="TreeGrafter"/>
</dbReference>
<dbReference type="Ensembl" id="ENSVURT00010006617.1">
    <property type="protein sequence ID" value="ENSVURP00010005854.1"/>
    <property type="gene ID" value="ENSVURG00010003892.1"/>
</dbReference>
<dbReference type="PANTHER" id="PTHR16675:SF251">
    <property type="entry name" value="HLA CLASS I HISTOCOMPATIBILITY ANTIGEN, C ALPHA CHAIN"/>
    <property type="match status" value="1"/>
</dbReference>
<dbReference type="Pfam" id="PF00129">
    <property type="entry name" value="MHC_I"/>
    <property type="match status" value="1"/>
</dbReference>
<keyword evidence="6" id="KW-0812">Transmembrane</keyword>
<dbReference type="PANTHER" id="PTHR16675">
    <property type="entry name" value="MHC CLASS I-RELATED"/>
    <property type="match status" value="1"/>
</dbReference>
<protein>
    <recommendedName>
        <fullName evidence="8">MHC class I-like antigen recognition-like domain-containing protein</fullName>
    </recommendedName>
</protein>
<sequence>MEPYLHSLVMLGTLALTGTCAGSHSLRYFSAAVASPELAEPRFLSVGYVDDQLFVRFDSARASPRMEPRAAWMERMDREEPGYWERSTRRSEANAQVSRAGLRHLRRYFNQSEAGVHILQAMSCCEVSPELTFRRGFLQFAYDGRDYPALDTETSTWTAAVPQAVNSKRKWEAERSISEGDKAYLEETSVLWLKKYLEMGKETLQRAEPEPFSPWFIVGVIAVLLLLITVIARVVIWRKKKSGGQDCEGALREQAPWRSWLPLTRSLSFCPHILSFPSKGLSDGP</sequence>
<keyword evidence="6" id="KW-1133">Transmembrane helix</keyword>
<dbReference type="GO" id="GO:0005615">
    <property type="term" value="C:extracellular space"/>
    <property type="evidence" value="ECO:0007669"/>
    <property type="project" value="TreeGrafter"/>
</dbReference>
<dbReference type="GO" id="GO:0005102">
    <property type="term" value="F:signaling receptor binding"/>
    <property type="evidence" value="ECO:0007669"/>
    <property type="project" value="TreeGrafter"/>
</dbReference>
<proteinExistence type="inferred from homology"/>
<keyword evidence="2" id="KW-0490">MHC I</keyword>
<evidence type="ECO:0000313" key="10">
    <source>
        <dbReference type="Proteomes" id="UP000314987"/>
    </source>
</evidence>
<dbReference type="GO" id="GO:0098553">
    <property type="term" value="C:lumenal side of endoplasmic reticulum membrane"/>
    <property type="evidence" value="ECO:0007669"/>
    <property type="project" value="UniProtKB-ARBA"/>
</dbReference>
<evidence type="ECO:0000256" key="7">
    <source>
        <dbReference type="SAM" id="SignalP"/>
    </source>
</evidence>
<dbReference type="Proteomes" id="UP000314987">
    <property type="component" value="Unassembled WGS sequence"/>
</dbReference>
<dbReference type="GO" id="GO:0002486">
    <property type="term" value="P:antigen processing and presentation of endogenous peptide antigen via MHC class I via ER pathway, TAP-independent"/>
    <property type="evidence" value="ECO:0007669"/>
    <property type="project" value="TreeGrafter"/>
</dbReference>
<keyword evidence="2" id="KW-0391">Immunity</keyword>
<feature type="chain" id="PRO_5021249292" description="MHC class I-like antigen recognition-like domain-containing protein" evidence="7">
    <location>
        <begin position="23"/>
        <end position="285"/>
    </location>
</feature>
<dbReference type="AlphaFoldDB" id="A0A4X2K1J4"/>
<reference evidence="10" key="1">
    <citation type="submission" date="2018-12" db="EMBL/GenBank/DDBJ databases">
        <authorList>
            <person name="Yazar S."/>
        </authorList>
    </citation>
    <scope>NUCLEOTIDE SEQUENCE [LARGE SCALE GENOMIC DNA]</scope>
</reference>
<comment type="similarity">
    <text evidence="5">Belongs to the MHC class I family.</text>
</comment>
<reference evidence="9" key="2">
    <citation type="submission" date="2025-08" db="UniProtKB">
        <authorList>
            <consortium name="Ensembl"/>
        </authorList>
    </citation>
    <scope>IDENTIFICATION</scope>
</reference>
<comment type="subcellular location">
    <subcellularLocation>
        <location evidence="1">Membrane</location>
        <topology evidence="1">Single-pass type I membrane protein</topology>
    </subcellularLocation>
</comment>
<keyword evidence="3 6" id="KW-0472">Membrane</keyword>
<evidence type="ECO:0000259" key="8">
    <source>
        <dbReference type="Pfam" id="PF00129"/>
    </source>
</evidence>
<dbReference type="InterPro" id="IPR037055">
    <property type="entry name" value="MHC_I-like_Ag-recog_sf"/>
</dbReference>
<keyword evidence="7" id="KW-0732">Signal</keyword>